<reference evidence="3 4" key="1">
    <citation type="submission" date="2020-05" db="EMBL/GenBank/DDBJ databases">
        <title>Azospirillum oleiclasticum sp. nov, a nitrogen-fixing and heavy crude oil-emulsifying bacterium isolated from the crude oil of Yumen Oilfield.</title>
        <authorList>
            <person name="Wu D."/>
            <person name="Cai M."/>
            <person name="Zhang X."/>
        </authorList>
    </citation>
    <scope>NUCLEOTIDE SEQUENCE [LARGE SCALE GENOMIC DNA]</scope>
    <source>
        <strain evidence="3 4">ROY-1-1-2</strain>
    </source>
</reference>
<evidence type="ECO:0000313" key="3">
    <source>
        <dbReference type="EMBL" id="NYZ21079.1"/>
    </source>
</evidence>
<dbReference type="Pfam" id="PF03480">
    <property type="entry name" value="DctP"/>
    <property type="match status" value="1"/>
</dbReference>
<dbReference type="Proteomes" id="UP000584642">
    <property type="component" value="Unassembled WGS sequence"/>
</dbReference>
<dbReference type="EMBL" id="JABFDB010000010">
    <property type="protein sequence ID" value="NYZ21079.1"/>
    <property type="molecule type" value="Genomic_DNA"/>
</dbReference>
<evidence type="ECO:0000256" key="2">
    <source>
        <dbReference type="SAM" id="SignalP"/>
    </source>
</evidence>
<name>A0ABX2TDJ6_9PROT</name>
<organism evidence="3 4">
    <name type="scientific">Azospirillum oleiclasticum</name>
    <dbReference type="NCBI Taxonomy" id="2735135"/>
    <lineage>
        <taxon>Bacteria</taxon>
        <taxon>Pseudomonadati</taxon>
        <taxon>Pseudomonadota</taxon>
        <taxon>Alphaproteobacteria</taxon>
        <taxon>Rhodospirillales</taxon>
        <taxon>Azospirillaceae</taxon>
        <taxon>Azospirillum</taxon>
    </lineage>
</organism>
<keyword evidence="4" id="KW-1185">Reference proteome</keyword>
<evidence type="ECO:0000313" key="4">
    <source>
        <dbReference type="Proteomes" id="UP000584642"/>
    </source>
</evidence>
<dbReference type="PANTHER" id="PTHR33376">
    <property type="match status" value="1"/>
</dbReference>
<dbReference type="NCBIfam" id="NF037995">
    <property type="entry name" value="TRAP_S1"/>
    <property type="match status" value="1"/>
</dbReference>
<keyword evidence="1 2" id="KW-0732">Signal</keyword>
<evidence type="ECO:0000256" key="1">
    <source>
        <dbReference type="ARBA" id="ARBA00022729"/>
    </source>
</evidence>
<protein>
    <submittedName>
        <fullName evidence="3">TRAP transporter substrate-binding protein</fullName>
    </submittedName>
</protein>
<gene>
    <name evidence="3" type="ORF">HND93_15290</name>
</gene>
<dbReference type="PANTHER" id="PTHR33376:SF4">
    <property type="entry name" value="SIALIC ACID-BINDING PERIPLASMIC PROTEIN SIAP"/>
    <property type="match status" value="1"/>
</dbReference>
<accession>A0ABX2TDJ6</accession>
<feature type="chain" id="PRO_5047190580" evidence="2">
    <location>
        <begin position="21"/>
        <end position="322"/>
    </location>
</feature>
<comment type="caution">
    <text evidence="3">The sequence shown here is derived from an EMBL/GenBank/DDBJ whole genome shotgun (WGS) entry which is preliminary data.</text>
</comment>
<proteinExistence type="predicted"/>
<dbReference type="RefSeq" id="WP_180282846.1">
    <property type="nucleotide sequence ID" value="NZ_JABFDB010000010.1"/>
</dbReference>
<dbReference type="InterPro" id="IPR018389">
    <property type="entry name" value="DctP_fam"/>
</dbReference>
<dbReference type="Gene3D" id="3.40.190.170">
    <property type="entry name" value="Bacterial extracellular solute-binding protein, family 7"/>
    <property type="match status" value="1"/>
</dbReference>
<dbReference type="CDD" id="cd13602">
    <property type="entry name" value="PBP2_TRAP_BpDctp6_7"/>
    <property type="match status" value="1"/>
</dbReference>
<sequence>MRMTALAGVLALGLAGTAAAQDRWEMPTPYPDGNYQTQNIRTFADDVKAATNGGLVIRVHSNASLFKLPEIKRAVQTGQVQAGEILLSTLSNEDPMFEADAVPFLASSFDDAAKLYTATKPFVEERLKRSGLRLLFSVPWPGQSIYSKTPVNGAADFKGVRFRAFNSTTSRLAELLGAIPATVQVAEVPQAFSTGIIQAMITSPATGVDAQAWDFVKHYYDVRAFLPKSVVFVNERAFARLPADAQAAVLKAAADAEARGWATARAVNDELINTLRKHGMQIHQPGPVFAKELATIGSTMRTEWLARVGGDGAKVIEALQKN</sequence>
<feature type="signal peptide" evidence="2">
    <location>
        <begin position="1"/>
        <end position="20"/>
    </location>
</feature>
<dbReference type="InterPro" id="IPR038404">
    <property type="entry name" value="TRAP_DctP_sf"/>
</dbReference>